<dbReference type="STRING" id="1123029.SAMN02745172_01137"/>
<proteinExistence type="inferred from homology"/>
<evidence type="ECO:0000256" key="2">
    <source>
        <dbReference type="ARBA" id="ARBA00022722"/>
    </source>
</evidence>
<comment type="function">
    <text evidence="6">RNaseP catalyzes the removal of the 5'-leader sequence from pre-tRNA to produce the mature 5'-terminus. It can also cleave other RNA substrates such as 4.5S RNA. The protein component plays an auxiliary but essential role in vivo by binding to the 5'-leader sequence and broadening the substrate specificity of the ribozyme.</text>
</comment>
<dbReference type="HAMAP" id="MF_00227">
    <property type="entry name" value="RNase_P"/>
    <property type="match status" value="1"/>
</dbReference>
<dbReference type="EC" id="3.1.26.5" evidence="6 7"/>
<keyword evidence="1 6" id="KW-0819">tRNA processing</keyword>
<dbReference type="PANTHER" id="PTHR33992">
    <property type="entry name" value="RIBONUCLEASE P PROTEIN COMPONENT"/>
    <property type="match status" value="1"/>
</dbReference>
<keyword evidence="9" id="KW-1185">Reference proteome</keyword>
<protein>
    <recommendedName>
        <fullName evidence="6 7">Ribonuclease P protein component</fullName>
        <shortName evidence="6">RNase P protein</shortName>
        <shortName evidence="6">RNaseP protein</shortName>
        <ecNumber evidence="6 7">3.1.26.5</ecNumber>
    </recommendedName>
    <alternativeName>
        <fullName evidence="6">Protein C5</fullName>
    </alternativeName>
</protein>
<evidence type="ECO:0000256" key="6">
    <source>
        <dbReference type="HAMAP-Rule" id="MF_00227"/>
    </source>
</evidence>
<evidence type="ECO:0000256" key="3">
    <source>
        <dbReference type="ARBA" id="ARBA00022759"/>
    </source>
</evidence>
<dbReference type="EMBL" id="FRXO01000002">
    <property type="protein sequence ID" value="SHO62706.1"/>
    <property type="molecule type" value="Genomic_DNA"/>
</dbReference>
<gene>
    <name evidence="6" type="primary">rnpA</name>
    <name evidence="8" type="ORF">SAMN02745172_01137</name>
</gene>
<dbReference type="Proteomes" id="UP000186406">
    <property type="component" value="Unassembled WGS sequence"/>
</dbReference>
<evidence type="ECO:0000313" key="9">
    <source>
        <dbReference type="Proteomes" id="UP000186406"/>
    </source>
</evidence>
<dbReference type="GO" id="GO:0001682">
    <property type="term" value="P:tRNA 5'-leader removal"/>
    <property type="evidence" value="ECO:0007669"/>
    <property type="project" value="UniProtKB-UniRule"/>
</dbReference>
<dbReference type="InterPro" id="IPR000100">
    <property type="entry name" value="RNase_P"/>
</dbReference>
<dbReference type="InterPro" id="IPR014721">
    <property type="entry name" value="Ribsml_uS5_D2-typ_fold_subgr"/>
</dbReference>
<dbReference type="Gene3D" id="3.30.230.10">
    <property type="match status" value="1"/>
</dbReference>
<dbReference type="InterPro" id="IPR020568">
    <property type="entry name" value="Ribosomal_Su5_D2-typ_SF"/>
</dbReference>
<keyword evidence="2 6" id="KW-0540">Nuclease</keyword>
<dbReference type="GO" id="GO:0030677">
    <property type="term" value="C:ribonuclease P complex"/>
    <property type="evidence" value="ECO:0007669"/>
    <property type="project" value="TreeGrafter"/>
</dbReference>
<dbReference type="Pfam" id="PF00825">
    <property type="entry name" value="Ribonuclease_P"/>
    <property type="match status" value="1"/>
</dbReference>
<evidence type="ECO:0000256" key="1">
    <source>
        <dbReference type="ARBA" id="ARBA00022694"/>
    </source>
</evidence>
<dbReference type="GO" id="GO:0042781">
    <property type="term" value="F:3'-tRNA processing endoribonuclease activity"/>
    <property type="evidence" value="ECO:0007669"/>
    <property type="project" value="TreeGrafter"/>
</dbReference>
<organism evidence="8 9">
    <name type="scientific">Pseudoxanthobacter soli DSM 19599</name>
    <dbReference type="NCBI Taxonomy" id="1123029"/>
    <lineage>
        <taxon>Bacteria</taxon>
        <taxon>Pseudomonadati</taxon>
        <taxon>Pseudomonadota</taxon>
        <taxon>Alphaproteobacteria</taxon>
        <taxon>Hyphomicrobiales</taxon>
        <taxon>Segnochrobactraceae</taxon>
        <taxon>Pseudoxanthobacter</taxon>
    </lineage>
</organism>
<keyword evidence="4 6" id="KW-0378">Hydrolase</keyword>
<dbReference type="AlphaFoldDB" id="A0A1M7ZDD7"/>
<dbReference type="PANTHER" id="PTHR33992:SF1">
    <property type="entry name" value="RIBONUCLEASE P PROTEIN COMPONENT"/>
    <property type="match status" value="1"/>
</dbReference>
<dbReference type="NCBIfam" id="TIGR00188">
    <property type="entry name" value="rnpA"/>
    <property type="match status" value="1"/>
</dbReference>
<accession>A0A1M7ZDD7</accession>
<comment type="catalytic activity">
    <reaction evidence="6">
        <text>Endonucleolytic cleavage of RNA, removing 5'-extranucleotides from tRNA precursor.</text>
        <dbReference type="EC" id="3.1.26.5"/>
    </reaction>
</comment>
<evidence type="ECO:0000256" key="7">
    <source>
        <dbReference type="NCBIfam" id="TIGR00188"/>
    </source>
</evidence>
<dbReference type="GO" id="GO:0000049">
    <property type="term" value="F:tRNA binding"/>
    <property type="evidence" value="ECO:0007669"/>
    <property type="project" value="UniProtKB-UniRule"/>
</dbReference>
<comment type="similarity">
    <text evidence="6">Belongs to the RnpA family.</text>
</comment>
<comment type="subunit">
    <text evidence="6">Consists of a catalytic RNA component (M1 or rnpB) and a protein subunit.</text>
</comment>
<keyword evidence="3 6" id="KW-0255">Endonuclease</keyword>
<evidence type="ECO:0000256" key="5">
    <source>
        <dbReference type="ARBA" id="ARBA00022884"/>
    </source>
</evidence>
<dbReference type="RefSeq" id="WP_073626470.1">
    <property type="nucleotide sequence ID" value="NZ_FRXO01000002.1"/>
</dbReference>
<keyword evidence="5 6" id="KW-0694">RNA-binding</keyword>
<dbReference type="GO" id="GO:0004526">
    <property type="term" value="F:ribonuclease P activity"/>
    <property type="evidence" value="ECO:0007669"/>
    <property type="project" value="UniProtKB-UniRule"/>
</dbReference>
<dbReference type="SUPFAM" id="SSF54211">
    <property type="entry name" value="Ribosomal protein S5 domain 2-like"/>
    <property type="match status" value="1"/>
</dbReference>
<name>A0A1M7ZDD7_9HYPH</name>
<evidence type="ECO:0000256" key="4">
    <source>
        <dbReference type="ARBA" id="ARBA00022801"/>
    </source>
</evidence>
<sequence length="131" mass="14234">MKRLKKRAEFVAAAKGARTERRAFVIQGLRRDESEGGRREPDARFGFTVTKKTGNSVERSRIKRRLRAAASACAADARPGCDYVLVARRAAISLPFADLVSELAGGLARLDRALKPPVAAKDDKPPSGTSR</sequence>
<reference evidence="8 9" key="1">
    <citation type="submission" date="2016-12" db="EMBL/GenBank/DDBJ databases">
        <authorList>
            <person name="Song W.-J."/>
            <person name="Kurnit D.M."/>
        </authorList>
    </citation>
    <scope>NUCLEOTIDE SEQUENCE [LARGE SCALE GENOMIC DNA]</scope>
    <source>
        <strain evidence="8 9">DSM 19599</strain>
    </source>
</reference>
<evidence type="ECO:0000313" key="8">
    <source>
        <dbReference type="EMBL" id="SHO62706.1"/>
    </source>
</evidence>